<evidence type="ECO:0000256" key="3">
    <source>
        <dbReference type="ARBA" id="ARBA00022679"/>
    </source>
</evidence>
<evidence type="ECO:0000256" key="1">
    <source>
        <dbReference type="ARBA" id="ARBA00004229"/>
    </source>
</evidence>
<dbReference type="OMA" id="QQICHQL"/>
<dbReference type="GO" id="GO:0009507">
    <property type="term" value="C:chloroplast"/>
    <property type="evidence" value="ECO:0007669"/>
    <property type="project" value="UniProtKB-SubCell"/>
</dbReference>
<comment type="subcellular location">
    <subcellularLocation>
        <location evidence="1">Plastid</location>
        <location evidence="1">Chloroplast</location>
    </subcellularLocation>
</comment>
<dbReference type="EnsemblProtists" id="EKX46047">
    <property type="protein sequence ID" value="EKX46047"/>
    <property type="gene ID" value="GUITHDRAFT_108082"/>
</dbReference>
<dbReference type="RefSeq" id="XP_005833027.1">
    <property type="nucleotide sequence ID" value="XM_005832970.1"/>
</dbReference>
<organism evidence="5">
    <name type="scientific">Guillardia theta (strain CCMP2712)</name>
    <name type="common">Cryptophyte</name>
    <dbReference type="NCBI Taxonomy" id="905079"/>
    <lineage>
        <taxon>Eukaryota</taxon>
        <taxon>Cryptophyceae</taxon>
        <taxon>Pyrenomonadales</taxon>
        <taxon>Geminigeraceae</taxon>
        <taxon>Guillardia</taxon>
    </lineage>
</organism>
<dbReference type="GeneID" id="17302625"/>
<dbReference type="OrthoDB" id="205623at2759"/>
<gene>
    <name evidence="5" type="ORF">GUITHDRAFT_108082</name>
</gene>
<dbReference type="SUPFAM" id="SSF52540">
    <property type="entry name" value="P-loop containing nucleoside triphosphate hydrolases"/>
    <property type="match status" value="1"/>
</dbReference>
<dbReference type="PaxDb" id="55529-EKX46047"/>
<evidence type="ECO:0000313" key="5">
    <source>
        <dbReference type="EMBL" id="EKX46047.1"/>
    </source>
</evidence>
<keyword evidence="3" id="KW-0808">Transferase</keyword>
<sequence length="326" mass="37593">MPVEAGEATSEGIRKLRERLGGFETEDGRIKGLNFRPRDGDVFVVTSPKCGTTWLQQIVHQLRSRGSMDFVEISEVVPWVEMAADLGQDLDADHAFSPRAFKTHCWYDHCPKGDKCKYIVVVRDPHDVAVSFFTFFEGWYFQPGEVSLEEFVKHFWLARGIPESKMQNASYFHHLISWWQHRWDDNVLFLFYEDMKADLELHVREIARFIGVDHTDKELIRHPLATEKSTFAFMSANKEFFDERLTKMKRNVHCGLEPGAGLGNGKVRDGKSGHGKVELPQSLAQEIDAKWMATVGKDLGCQTYEELRERLRKEREARKQALKGDV</sequence>
<dbReference type="PANTHER" id="PTHR11783">
    <property type="entry name" value="SULFOTRANSFERASE SULT"/>
    <property type="match status" value="1"/>
</dbReference>
<dbReference type="Pfam" id="PF00685">
    <property type="entry name" value="Sulfotransfer_1"/>
    <property type="match status" value="1"/>
</dbReference>
<comment type="similarity">
    <text evidence="2">Belongs to the sulfotransferase 1 family.</text>
</comment>
<dbReference type="AlphaFoldDB" id="L1JCJ6"/>
<name>L1JCJ6_GUITC</name>
<accession>L1JCJ6</accession>
<reference evidence="5 7" key="1">
    <citation type="journal article" date="2012" name="Nature">
        <title>Algal genomes reveal evolutionary mosaicism and the fate of nucleomorphs.</title>
        <authorList>
            <consortium name="DOE Joint Genome Institute"/>
            <person name="Curtis B.A."/>
            <person name="Tanifuji G."/>
            <person name="Burki F."/>
            <person name="Gruber A."/>
            <person name="Irimia M."/>
            <person name="Maruyama S."/>
            <person name="Arias M.C."/>
            <person name="Ball S.G."/>
            <person name="Gile G.H."/>
            <person name="Hirakawa Y."/>
            <person name="Hopkins J.F."/>
            <person name="Kuo A."/>
            <person name="Rensing S.A."/>
            <person name="Schmutz J."/>
            <person name="Symeonidi A."/>
            <person name="Elias M."/>
            <person name="Eveleigh R.J."/>
            <person name="Herman E.K."/>
            <person name="Klute M.J."/>
            <person name="Nakayama T."/>
            <person name="Obornik M."/>
            <person name="Reyes-Prieto A."/>
            <person name="Armbrust E.V."/>
            <person name="Aves S.J."/>
            <person name="Beiko R.G."/>
            <person name="Coutinho P."/>
            <person name="Dacks J.B."/>
            <person name="Durnford D.G."/>
            <person name="Fast N.M."/>
            <person name="Green B.R."/>
            <person name="Grisdale C.J."/>
            <person name="Hempel F."/>
            <person name="Henrissat B."/>
            <person name="Hoppner M.P."/>
            <person name="Ishida K."/>
            <person name="Kim E."/>
            <person name="Koreny L."/>
            <person name="Kroth P.G."/>
            <person name="Liu Y."/>
            <person name="Malik S.B."/>
            <person name="Maier U.G."/>
            <person name="McRose D."/>
            <person name="Mock T."/>
            <person name="Neilson J.A."/>
            <person name="Onodera N.T."/>
            <person name="Poole A.M."/>
            <person name="Pritham E.J."/>
            <person name="Richards T.A."/>
            <person name="Rocap G."/>
            <person name="Roy S.W."/>
            <person name="Sarai C."/>
            <person name="Schaack S."/>
            <person name="Shirato S."/>
            <person name="Slamovits C.H."/>
            <person name="Spencer D.F."/>
            <person name="Suzuki S."/>
            <person name="Worden A.Z."/>
            <person name="Zauner S."/>
            <person name="Barry K."/>
            <person name="Bell C."/>
            <person name="Bharti A.K."/>
            <person name="Crow J.A."/>
            <person name="Grimwood J."/>
            <person name="Kramer R."/>
            <person name="Lindquist E."/>
            <person name="Lucas S."/>
            <person name="Salamov A."/>
            <person name="McFadden G.I."/>
            <person name="Lane C.E."/>
            <person name="Keeling P.J."/>
            <person name="Gray M.W."/>
            <person name="Grigoriev I.V."/>
            <person name="Archibald J.M."/>
        </authorList>
    </citation>
    <scope>NUCLEOTIDE SEQUENCE</scope>
    <source>
        <strain evidence="5 7">CCMP2712</strain>
    </source>
</reference>
<reference evidence="6" key="3">
    <citation type="submission" date="2016-03" db="UniProtKB">
        <authorList>
            <consortium name="EnsemblProtists"/>
        </authorList>
    </citation>
    <scope>IDENTIFICATION</scope>
</reference>
<evidence type="ECO:0000259" key="4">
    <source>
        <dbReference type="Pfam" id="PF00685"/>
    </source>
</evidence>
<dbReference type="HOGENOM" id="CLU_027239_3_1_1"/>
<dbReference type="eggNOG" id="KOG1584">
    <property type="taxonomic scope" value="Eukaryota"/>
</dbReference>
<proteinExistence type="inferred from homology"/>
<feature type="domain" description="Sulfotransferase" evidence="4">
    <location>
        <begin position="39"/>
        <end position="260"/>
    </location>
</feature>
<dbReference type="Gene3D" id="3.40.50.300">
    <property type="entry name" value="P-loop containing nucleotide triphosphate hydrolases"/>
    <property type="match status" value="1"/>
</dbReference>
<protein>
    <recommendedName>
        <fullName evidence="4">Sulfotransferase domain-containing protein</fullName>
    </recommendedName>
</protein>
<keyword evidence="7" id="KW-1185">Reference proteome</keyword>
<dbReference type="InterPro" id="IPR027417">
    <property type="entry name" value="P-loop_NTPase"/>
</dbReference>
<evidence type="ECO:0000313" key="7">
    <source>
        <dbReference type="Proteomes" id="UP000011087"/>
    </source>
</evidence>
<reference evidence="7" key="2">
    <citation type="submission" date="2012-11" db="EMBL/GenBank/DDBJ databases">
        <authorList>
            <person name="Kuo A."/>
            <person name="Curtis B.A."/>
            <person name="Tanifuji G."/>
            <person name="Burki F."/>
            <person name="Gruber A."/>
            <person name="Irimia M."/>
            <person name="Maruyama S."/>
            <person name="Arias M.C."/>
            <person name="Ball S.G."/>
            <person name="Gile G.H."/>
            <person name="Hirakawa Y."/>
            <person name="Hopkins J.F."/>
            <person name="Rensing S.A."/>
            <person name="Schmutz J."/>
            <person name="Symeonidi A."/>
            <person name="Elias M."/>
            <person name="Eveleigh R.J."/>
            <person name="Herman E.K."/>
            <person name="Klute M.J."/>
            <person name="Nakayama T."/>
            <person name="Obornik M."/>
            <person name="Reyes-Prieto A."/>
            <person name="Armbrust E.V."/>
            <person name="Aves S.J."/>
            <person name="Beiko R.G."/>
            <person name="Coutinho P."/>
            <person name="Dacks J.B."/>
            <person name="Durnford D.G."/>
            <person name="Fast N.M."/>
            <person name="Green B.R."/>
            <person name="Grisdale C."/>
            <person name="Hempe F."/>
            <person name="Henrissat B."/>
            <person name="Hoppner M.P."/>
            <person name="Ishida K.-I."/>
            <person name="Kim E."/>
            <person name="Koreny L."/>
            <person name="Kroth P.G."/>
            <person name="Liu Y."/>
            <person name="Malik S.-B."/>
            <person name="Maier U.G."/>
            <person name="McRose D."/>
            <person name="Mock T."/>
            <person name="Neilson J.A."/>
            <person name="Onodera N.T."/>
            <person name="Poole A.M."/>
            <person name="Pritham E.J."/>
            <person name="Richards T.A."/>
            <person name="Rocap G."/>
            <person name="Roy S.W."/>
            <person name="Sarai C."/>
            <person name="Schaack S."/>
            <person name="Shirato S."/>
            <person name="Slamovits C.H."/>
            <person name="Spencer D.F."/>
            <person name="Suzuki S."/>
            <person name="Worden A.Z."/>
            <person name="Zauner S."/>
            <person name="Barry K."/>
            <person name="Bell C."/>
            <person name="Bharti A.K."/>
            <person name="Crow J.A."/>
            <person name="Grimwood J."/>
            <person name="Kramer R."/>
            <person name="Lindquist E."/>
            <person name="Lucas S."/>
            <person name="Salamov A."/>
            <person name="McFadden G.I."/>
            <person name="Lane C.E."/>
            <person name="Keeling P.J."/>
            <person name="Gray M.W."/>
            <person name="Grigoriev I.V."/>
            <person name="Archibald J.M."/>
        </authorList>
    </citation>
    <scope>NUCLEOTIDE SEQUENCE</scope>
    <source>
        <strain evidence="7">CCMP2712</strain>
    </source>
</reference>
<dbReference type="Proteomes" id="UP000011087">
    <property type="component" value="Unassembled WGS sequence"/>
</dbReference>
<dbReference type="EMBL" id="JH992996">
    <property type="protein sequence ID" value="EKX46047.1"/>
    <property type="molecule type" value="Genomic_DNA"/>
</dbReference>
<dbReference type="KEGG" id="gtt:GUITHDRAFT_108082"/>
<dbReference type="InterPro" id="IPR000863">
    <property type="entry name" value="Sulfotransferase_dom"/>
</dbReference>
<evidence type="ECO:0000256" key="2">
    <source>
        <dbReference type="ARBA" id="ARBA00005771"/>
    </source>
</evidence>
<dbReference type="GO" id="GO:0008146">
    <property type="term" value="F:sulfotransferase activity"/>
    <property type="evidence" value="ECO:0007669"/>
    <property type="project" value="InterPro"/>
</dbReference>
<evidence type="ECO:0000313" key="6">
    <source>
        <dbReference type="EnsemblProtists" id="EKX46047"/>
    </source>
</evidence>